<dbReference type="Pfam" id="PF13976">
    <property type="entry name" value="gag_pre-integrs"/>
    <property type="match status" value="1"/>
</dbReference>
<protein>
    <recommendedName>
        <fullName evidence="1">Integrase catalytic domain-containing protein</fullName>
    </recommendedName>
</protein>
<evidence type="ECO:0000313" key="2">
    <source>
        <dbReference type="EMBL" id="GEY20917.1"/>
    </source>
</evidence>
<sequence>MIKVTRLEIQNKTLSKEEILAQGTTKVLPHKTLLQHQRKFGHLEKYCRAKKARNNTQGVQQEYVSEEDQVEDENLFMALDTKDNPRVKLGDGRYARAKGKGIIAINMKKATLDMVNDSYYLKLDAANANAFSVTEDASMKWHEKFGHFNYIILQHKFTTKLVRDMPPISEVDSKCEGCELGKIHSKALVFSIFKSFKKLVEVQSGNNLHILRTDNGEEYTSNEFEYFLLQQGVIHQVTVPYSPQQNGVFERKNRMVIEMARSRHKRLKLDAKARKGIFFGYAKESKGYRIYDLTDSKIAISRDMNFDERAYWDSNVVELKRHEHTFSNQTHHDEVDIPKFDIKGTTDTDVLKTRLLVDVYESCNSIIEPESYMDASKHSELIDAMKVVTDMSKIDKIKGKTDKPSMRLERA</sequence>
<dbReference type="InterPro" id="IPR001584">
    <property type="entry name" value="Integrase_cat-core"/>
</dbReference>
<reference evidence="2" key="1">
    <citation type="journal article" date="2019" name="Sci. Rep.">
        <title>Draft genome of Tanacetum cinerariifolium, the natural source of mosquito coil.</title>
        <authorList>
            <person name="Yamashiro T."/>
            <person name="Shiraishi A."/>
            <person name="Satake H."/>
            <person name="Nakayama K."/>
        </authorList>
    </citation>
    <scope>NUCLEOTIDE SEQUENCE</scope>
</reference>
<name>A0A699HGF3_TANCI</name>
<dbReference type="Pfam" id="PF25597">
    <property type="entry name" value="SH3_retrovirus"/>
    <property type="match status" value="1"/>
</dbReference>
<dbReference type="InterPro" id="IPR025724">
    <property type="entry name" value="GAG-pre-integrase_dom"/>
</dbReference>
<dbReference type="InterPro" id="IPR036397">
    <property type="entry name" value="RNaseH_sf"/>
</dbReference>
<dbReference type="PROSITE" id="PS50994">
    <property type="entry name" value="INTEGRASE"/>
    <property type="match status" value="1"/>
</dbReference>
<comment type="caution">
    <text evidence="2">The sequence shown here is derived from an EMBL/GenBank/DDBJ whole genome shotgun (WGS) entry which is preliminary data.</text>
</comment>
<dbReference type="Gene3D" id="3.30.420.10">
    <property type="entry name" value="Ribonuclease H-like superfamily/Ribonuclease H"/>
    <property type="match status" value="1"/>
</dbReference>
<proteinExistence type="predicted"/>
<dbReference type="InterPro" id="IPR012337">
    <property type="entry name" value="RNaseH-like_sf"/>
</dbReference>
<dbReference type="AlphaFoldDB" id="A0A699HGF3"/>
<dbReference type="GO" id="GO:0015074">
    <property type="term" value="P:DNA integration"/>
    <property type="evidence" value="ECO:0007669"/>
    <property type="project" value="InterPro"/>
</dbReference>
<organism evidence="2">
    <name type="scientific">Tanacetum cinerariifolium</name>
    <name type="common">Dalmatian daisy</name>
    <name type="synonym">Chrysanthemum cinerariifolium</name>
    <dbReference type="NCBI Taxonomy" id="118510"/>
    <lineage>
        <taxon>Eukaryota</taxon>
        <taxon>Viridiplantae</taxon>
        <taxon>Streptophyta</taxon>
        <taxon>Embryophyta</taxon>
        <taxon>Tracheophyta</taxon>
        <taxon>Spermatophyta</taxon>
        <taxon>Magnoliopsida</taxon>
        <taxon>eudicotyledons</taxon>
        <taxon>Gunneridae</taxon>
        <taxon>Pentapetalae</taxon>
        <taxon>asterids</taxon>
        <taxon>campanulids</taxon>
        <taxon>Asterales</taxon>
        <taxon>Asteraceae</taxon>
        <taxon>Asteroideae</taxon>
        <taxon>Anthemideae</taxon>
        <taxon>Anthemidinae</taxon>
        <taxon>Tanacetum</taxon>
    </lineage>
</organism>
<feature type="domain" description="Integrase catalytic" evidence="1">
    <location>
        <begin position="133"/>
        <end position="303"/>
    </location>
</feature>
<dbReference type="GO" id="GO:0003676">
    <property type="term" value="F:nucleic acid binding"/>
    <property type="evidence" value="ECO:0007669"/>
    <property type="project" value="InterPro"/>
</dbReference>
<dbReference type="InterPro" id="IPR057670">
    <property type="entry name" value="SH3_retrovirus"/>
</dbReference>
<evidence type="ECO:0000259" key="1">
    <source>
        <dbReference type="PROSITE" id="PS50994"/>
    </source>
</evidence>
<gene>
    <name evidence="2" type="ORF">Tci_392891</name>
</gene>
<accession>A0A699HGF3</accession>
<dbReference type="EMBL" id="BKCJ010160079">
    <property type="protein sequence ID" value="GEY20917.1"/>
    <property type="molecule type" value="Genomic_DNA"/>
</dbReference>
<dbReference type="InterPro" id="IPR039537">
    <property type="entry name" value="Retrotran_Ty1/copia-like"/>
</dbReference>
<dbReference type="PANTHER" id="PTHR42648:SF18">
    <property type="entry name" value="RETROTRANSPOSON, UNCLASSIFIED-LIKE PROTEIN"/>
    <property type="match status" value="1"/>
</dbReference>
<dbReference type="SUPFAM" id="SSF53098">
    <property type="entry name" value="Ribonuclease H-like"/>
    <property type="match status" value="1"/>
</dbReference>
<dbReference type="PANTHER" id="PTHR42648">
    <property type="entry name" value="TRANSPOSASE, PUTATIVE-RELATED"/>
    <property type="match status" value="1"/>
</dbReference>